<dbReference type="PATRIC" id="fig|1348973.3.peg.3625"/>
<feature type="active site" description="Proton acceptor" evidence="6">
    <location>
        <position position="347"/>
    </location>
</feature>
<reference evidence="10 11" key="1">
    <citation type="submission" date="2014-04" db="EMBL/GenBank/DDBJ databases">
        <title>Draft genome sequence of Bacillus azotoformans MEV2011, a (co-) denitrifying strain unable to grow in the presence of oxygen.</title>
        <authorList>
            <person name="Nielsen M."/>
            <person name="Schreiber L."/>
            <person name="Finster K."/>
            <person name="Schramm A."/>
        </authorList>
    </citation>
    <scope>NUCLEOTIDE SEQUENCE [LARGE SCALE GENOMIC DNA]</scope>
    <source>
        <strain evidence="10 11">MEV2011</strain>
    </source>
</reference>
<keyword evidence="3 7" id="KW-0808">Transferase</keyword>
<dbReference type="InterPro" id="IPR020616">
    <property type="entry name" value="Thiolase_N"/>
</dbReference>
<dbReference type="InterPro" id="IPR020613">
    <property type="entry name" value="Thiolase_CS"/>
</dbReference>
<evidence type="ECO:0000256" key="7">
    <source>
        <dbReference type="RuleBase" id="RU003557"/>
    </source>
</evidence>
<evidence type="ECO:0000256" key="6">
    <source>
        <dbReference type="PIRSR" id="PIRSR000429-1"/>
    </source>
</evidence>
<evidence type="ECO:0000259" key="8">
    <source>
        <dbReference type="Pfam" id="PF00108"/>
    </source>
</evidence>
<dbReference type="EC" id="2.3.1.9" evidence="2"/>
<comment type="caution">
    <text evidence="10">The sequence shown here is derived from an EMBL/GenBank/DDBJ whole genome shotgun (WGS) entry which is preliminary data.</text>
</comment>
<evidence type="ECO:0000256" key="4">
    <source>
        <dbReference type="ARBA" id="ARBA00023315"/>
    </source>
</evidence>
<dbReference type="RefSeq" id="WP_035197353.1">
    <property type="nucleotide sequence ID" value="NZ_JJRY01000019.1"/>
</dbReference>
<accession>A0A072NHI6</accession>
<dbReference type="InterPro" id="IPR020617">
    <property type="entry name" value="Thiolase_C"/>
</dbReference>
<sequence>MKEIVLLEGARTPFTEISGSFRDIKATDLGAMAAREAIKKANITPEEIDQVVFGNVQQSSKDAHLLARHVGLKAGTPLNVPALTINRLCGSGLESILTSARYILTGESNVALAGGAENMSQVPHVIPGMRWGKPLGSLVVEDWVFDGLYDTYGDCTMADTAENLAEKYGLTREEIDQHALSSHERAIQAREKGYLQEEIVPVTVKGRKGDIVIEHDEHIRNTSLEQLAKLKPRFRENGVVTPGNASGMVDGGAAVVLASSEYAEKRGLKPIARLVSWDVVGVEPKYMGIGPVPAIQGALKKANLTVADLDLIEINEAFSAQYLACQKELGFDLEKGNVNGGAIAIGHPLAASGTRITTALIYELRRRNKKYGASAVCIGGGQGIAAIWEAL</sequence>
<feature type="domain" description="Thiolase N-terminal" evidence="8">
    <location>
        <begin position="5"/>
        <end position="260"/>
    </location>
</feature>
<evidence type="ECO:0000256" key="5">
    <source>
        <dbReference type="ARBA" id="ARBA00030755"/>
    </source>
</evidence>
<dbReference type="PANTHER" id="PTHR18919">
    <property type="entry name" value="ACETYL-COA C-ACYLTRANSFERASE"/>
    <property type="match status" value="1"/>
</dbReference>
<dbReference type="PROSITE" id="PS00098">
    <property type="entry name" value="THIOLASE_1"/>
    <property type="match status" value="1"/>
</dbReference>
<dbReference type="PROSITE" id="PS00099">
    <property type="entry name" value="THIOLASE_3"/>
    <property type="match status" value="1"/>
</dbReference>
<dbReference type="PANTHER" id="PTHR18919:SF107">
    <property type="entry name" value="ACETYL-COA ACETYLTRANSFERASE, CYTOSOLIC"/>
    <property type="match status" value="1"/>
</dbReference>
<dbReference type="Pfam" id="PF02803">
    <property type="entry name" value="Thiolase_C"/>
    <property type="match status" value="1"/>
</dbReference>
<dbReference type="PIRSF" id="PIRSF000429">
    <property type="entry name" value="Ac-CoA_Ac_transf"/>
    <property type="match status" value="1"/>
</dbReference>
<evidence type="ECO:0000256" key="1">
    <source>
        <dbReference type="ARBA" id="ARBA00010982"/>
    </source>
</evidence>
<protein>
    <recommendedName>
        <fullName evidence="2">acetyl-CoA C-acetyltransferase</fullName>
        <ecNumber evidence="2">2.3.1.9</ecNumber>
    </recommendedName>
    <alternativeName>
        <fullName evidence="5">Acetoacetyl-CoA thiolase</fullName>
    </alternativeName>
</protein>
<feature type="active site" description="Acyl-thioester intermediate" evidence="6">
    <location>
        <position position="89"/>
    </location>
</feature>
<dbReference type="AlphaFoldDB" id="A0A072NHI6"/>
<name>A0A072NHI6_SCHAZ</name>
<organism evidence="10 11">
    <name type="scientific">Schinkia azotoformans MEV2011</name>
    <dbReference type="NCBI Taxonomy" id="1348973"/>
    <lineage>
        <taxon>Bacteria</taxon>
        <taxon>Bacillati</taxon>
        <taxon>Bacillota</taxon>
        <taxon>Bacilli</taxon>
        <taxon>Bacillales</taxon>
        <taxon>Bacillaceae</taxon>
        <taxon>Calidifontibacillus/Schinkia group</taxon>
        <taxon>Schinkia</taxon>
    </lineage>
</organism>
<dbReference type="InterPro" id="IPR002155">
    <property type="entry name" value="Thiolase"/>
</dbReference>
<dbReference type="CDD" id="cd00751">
    <property type="entry name" value="thiolase"/>
    <property type="match status" value="1"/>
</dbReference>
<gene>
    <name evidence="10" type="ORF">M670_03745</name>
</gene>
<dbReference type="InterPro" id="IPR020610">
    <property type="entry name" value="Thiolase_AS"/>
</dbReference>
<dbReference type="Proteomes" id="UP000027936">
    <property type="component" value="Unassembled WGS sequence"/>
</dbReference>
<evidence type="ECO:0000313" key="10">
    <source>
        <dbReference type="EMBL" id="KEF36991.1"/>
    </source>
</evidence>
<dbReference type="Pfam" id="PF00108">
    <property type="entry name" value="Thiolase_N"/>
    <property type="match status" value="1"/>
</dbReference>
<keyword evidence="4 7" id="KW-0012">Acyltransferase</keyword>
<feature type="active site" description="Proton acceptor" evidence="6">
    <location>
        <position position="377"/>
    </location>
</feature>
<evidence type="ECO:0000259" key="9">
    <source>
        <dbReference type="Pfam" id="PF02803"/>
    </source>
</evidence>
<comment type="similarity">
    <text evidence="1 7">Belongs to the thiolase-like superfamily. Thiolase family.</text>
</comment>
<dbReference type="OrthoDB" id="9764892at2"/>
<evidence type="ECO:0000256" key="3">
    <source>
        <dbReference type="ARBA" id="ARBA00022679"/>
    </source>
</evidence>
<dbReference type="GO" id="GO:0003985">
    <property type="term" value="F:acetyl-CoA C-acetyltransferase activity"/>
    <property type="evidence" value="ECO:0007669"/>
    <property type="project" value="UniProtKB-EC"/>
</dbReference>
<dbReference type="PROSITE" id="PS00737">
    <property type="entry name" value="THIOLASE_2"/>
    <property type="match status" value="1"/>
</dbReference>
<evidence type="ECO:0000313" key="11">
    <source>
        <dbReference type="Proteomes" id="UP000027936"/>
    </source>
</evidence>
<evidence type="ECO:0000256" key="2">
    <source>
        <dbReference type="ARBA" id="ARBA00012705"/>
    </source>
</evidence>
<dbReference type="SUPFAM" id="SSF53901">
    <property type="entry name" value="Thiolase-like"/>
    <property type="match status" value="2"/>
</dbReference>
<dbReference type="Gene3D" id="3.40.47.10">
    <property type="match status" value="1"/>
</dbReference>
<dbReference type="EMBL" id="JJRY01000019">
    <property type="protein sequence ID" value="KEF36991.1"/>
    <property type="molecule type" value="Genomic_DNA"/>
</dbReference>
<proteinExistence type="inferred from homology"/>
<dbReference type="GO" id="GO:0006635">
    <property type="term" value="P:fatty acid beta-oxidation"/>
    <property type="evidence" value="ECO:0007669"/>
    <property type="project" value="TreeGrafter"/>
</dbReference>
<dbReference type="NCBIfam" id="TIGR01930">
    <property type="entry name" value="AcCoA-C-Actrans"/>
    <property type="match status" value="1"/>
</dbReference>
<feature type="domain" description="Thiolase C-terminal" evidence="9">
    <location>
        <begin position="268"/>
        <end position="389"/>
    </location>
</feature>
<dbReference type="InterPro" id="IPR020615">
    <property type="entry name" value="Thiolase_acyl_enz_int_AS"/>
</dbReference>
<dbReference type="InterPro" id="IPR016039">
    <property type="entry name" value="Thiolase-like"/>
</dbReference>
<dbReference type="FunFam" id="3.40.47.10:FF:000010">
    <property type="entry name" value="Acetyl-CoA acetyltransferase (Thiolase)"/>
    <property type="match status" value="1"/>
</dbReference>